<keyword evidence="9" id="KW-0739">Sodium transport</keyword>
<evidence type="ECO:0000256" key="4">
    <source>
        <dbReference type="ARBA" id="ARBA00022692"/>
    </source>
</evidence>
<keyword evidence="13" id="KW-1185">Reference proteome</keyword>
<dbReference type="PRINTS" id="PR01084">
    <property type="entry name" value="NAHEXCHNGR"/>
</dbReference>
<organism evidence="12 13">
    <name type="scientific">Sulfurimonas aquatica</name>
    <dbReference type="NCBI Taxonomy" id="2672570"/>
    <lineage>
        <taxon>Bacteria</taxon>
        <taxon>Pseudomonadati</taxon>
        <taxon>Campylobacterota</taxon>
        <taxon>Epsilonproteobacteria</taxon>
        <taxon>Campylobacterales</taxon>
        <taxon>Sulfurimonadaceae</taxon>
        <taxon>Sulfurimonas</taxon>
    </lineage>
</organism>
<reference evidence="12" key="1">
    <citation type="submission" date="2019-11" db="EMBL/GenBank/DDBJ databases">
        <authorList>
            <person name="Kojima H."/>
        </authorList>
    </citation>
    <scope>NUCLEOTIDE SEQUENCE</scope>
    <source>
        <strain evidence="12">H1576</strain>
    </source>
</reference>
<feature type="transmembrane region" description="Helical" evidence="10">
    <location>
        <begin position="33"/>
        <end position="53"/>
    </location>
</feature>
<evidence type="ECO:0000256" key="7">
    <source>
        <dbReference type="ARBA" id="ARBA00023065"/>
    </source>
</evidence>
<dbReference type="Proteomes" id="UP000671852">
    <property type="component" value="Chromosome"/>
</dbReference>
<reference evidence="12" key="2">
    <citation type="submission" date="2021-04" db="EMBL/GenBank/DDBJ databases">
        <title>Isolation and characterization of a novel species of the genus Sulfurimonas.</title>
        <authorList>
            <person name="Fukui M."/>
        </authorList>
    </citation>
    <scope>NUCLEOTIDE SEQUENCE</scope>
    <source>
        <strain evidence="12">H1576</strain>
    </source>
</reference>
<proteinExistence type="predicted"/>
<evidence type="ECO:0000256" key="9">
    <source>
        <dbReference type="ARBA" id="ARBA00023201"/>
    </source>
</evidence>
<evidence type="ECO:0000256" key="5">
    <source>
        <dbReference type="ARBA" id="ARBA00022989"/>
    </source>
</evidence>
<evidence type="ECO:0000256" key="3">
    <source>
        <dbReference type="ARBA" id="ARBA00022475"/>
    </source>
</evidence>
<dbReference type="KEGG" id="saqt:GJV85_00420"/>
<dbReference type="GO" id="GO:0098719">
    <property type="term" value="P:sodium ion import across plasma membrane"/>
    <property type="evidence" value="ECO:0007669"/>
    <property type="project" value="TreeGrafter"/>
</dbReference>
<evidence type="ECO:0000259" key="11">
    <source>
        <dbReference type="Pfam" id="PF00999"/>
    </source>
</evidence>
<keyword evidence="3" id="KW-1003">Cell membrane</keyword>
<keyword evidence="5 10" id="KW-1133">Transmembrane helix</keyword>
<dbReference type="GO" id="GO:0005886">
    <property type="term" value="C:plasma membrane"/>
    <property type="evidence" value="ECO:0007669"/>
    <property type="project" value="UniProtKB-SubCell"/>
</dbReference>
<dbReference type="GO" id="GO:0051453">
    <property type="term" value="P:regulation of intracellular pH"/>
    <property type="evidence" value="ECO:0007669"/>
    <property type="project" value="TreeGrafter"/>
</dbReference>
<dbReference type="InterPro" id="IPR006153">
    <property type="entry name" value="Cation/H_exchanger_TM"/>
</dbReference>
<keyword evidence="8 10" id="KW-0472">Membrane</keyword>
<keyword evidence="4 10" id="KW-0812">Transmembrane</keyword>
<evidence type="ECO:0000256" key="8">
    <source>
        <dbReference type="ARBA" id="ARBA00023136"/>
    </source>
</evidence>
<name>A0A975GBW0_9BACT</name>
<evidence type="ECO:0000313" key="12">
    <source>
        <dbReference type="EMBL" id="QSZ40643.1"/>
    </source>
</evidence>
<feature type="transmembrane region" description="Helical" evidence="10">
    <location>
        <begin position="202"/>
        <end position="224"/>
    </location>
</feature>
<protein>
    <recommendedName>
        <fullName evidence="11">Cation/H+ exchanger transmembrane domain-containing protein</fullName>
    </recommendedName>
</protein>
<keyword evidence="6" id="KW-0915">Sodium</keyword>
<feature type="transmembrane region" description="Helical" evidence="10">
    <location>
        <begin position="389"/>
        <end position="412"/>
    </location>
</feature>
<feature type="transmembrane region" description="Helical" evidence="10">
    <location>
        <begin position="6"/>
        <end position="26"/>
    </location>
</feature>
<feature type="transmembrane region" description="Helical" evidence="10">
    <location>
        <begin position="172"/>
        <end position="190"/>
    </location>
</feature>
<dbReference type="RefSeq" id="WP_207561922.1">
    <property type="nucleotide sequence ID" value="NZ_CP046072.1"/>
</dbReference>
<dbReference type="GO" id="GO:0015385">
    <property type="term" value="F:sodium:proton antiporter activity"/>
    <property type="evidence" value="ECO:0007669"/>
    <property type="project" value="InterPro"/>
</dbReference>
<dbReference type="InterPro" id="IPR004709">
    <property type="entry name" value="NaH_exchanger"/>
</dbReference>
<feature type="transmembrane region" description="Helical" evidence="10">
    <location>
        <begin position="355"/>
        <end position="377"/>
    </location>
</feature>
<feature type="transmembrane region" description="Helical" evidence="10">
    <location>
        <begin position="254"/>
        <end position="271"/>
    </location>
</feature>
<keyword evidence="7" id="KW-0406">Ion transport</keyword>
<dbReference type="Gene3D" id="6.10.140.1330">
    <property type="match status" value="1"/>
</dbReference>
<comment type="subcellular location">
    <subcellularLocation>
        <location evidence="1">Cell membrane</location>
        <topology evidence="1">Multi-pass membrane protein</topology>
    </subcellularLocation>
</comment>
<feature type="transmembrane region" description="Helical" evidence="10">
    <location>
        <begin position="292"/>
        <end position="312"/>
    </location>
</feature>
<dbReference type="PANTHER" id="PTHR10110:SF86">
    <property type="entry name" value="SODIUM_HYDROGEN EXCHANGER 7"/>
    <property type="match status" value="1"/>
</dbReference>
<gene>
    <name evidence="12" type="ORF">GJV85_00420</name>
</gene>
<feature type="domain" description="Cation/H+ exchanger transmembrane" evidence="11">
    <location>
        <begin position="16"/>
        <end position="412"/>
    </location>
</feature>
<evidence type="ECO:0000256" key="2">
    <source>
        <dbReference type="ARBA" id="ARBA00022448"/>
    </source>
</evidence>
<dbReference type="InterPro" id="IPR018422">
    <property type="entry name" value="Cation/H_exchanger_CPA1"/>
</dbReference>
<feature type="transmembrane region" description="Helical" evidence="10">
    <location>
        <begin position="131"/>
        <end position="151"/>
    </location>
</feature>
<dbReference type="Pfam" id="PF00999">
    <property type="entry name" value="Na_H_Exchanger"/>
    <property type="match status" value="1"/>
</dbReference>
<feature type="transmembrane region" description="Helical" evidence="10">
    <location>
        <begin position="73"/>
        <end position="90"/>
    </location>
</feature>
<evidence type="ECO:0000256" key="10">
    <source>
        <dbReference type="SAM" id="Phobius"/>
    </source>
</evidence>
<dbReference type="AlphaFoldDB" id="A0A975GBW0"/>
<feature type="transmembrane region" description="Helical" evidence="10">
    <location>
        <begin position="102"/>
        <end position="125"/>
    </location>
</feature>
<dbReference type="EMBL" id="CP046072">
    <property type="protein sequence ID" value="QSZ40643.1"/>
    <property type="molecule type" value="Genomic_DNA"/>
</dbReference>
<accession>A0A975GBW0</accession>
<sequence length="678" mass="76130">MHSNGLIILLFVVISLLIGSLIKIIMKRSPIPYTIMLLLVGIALGGANEAGLLNEYSNIGTMFYEISHIEPHLILFLFLPTLIFESAYTMESHLFFRTLPQIALLAIVGLIISMLLSALSIHYLLSWGLGVSLLFGALISATDPVAVVALLKEKSSRKRLETLIEGESLLNDGTAIVFFSLFYGFALGQTTEVSAFSLVVEFIWVVCAGLLTGLGIGWITLWIMGKILNQPLIEITLSIVAAYVSYFIAESLHVSGVVALVSLALMFSTIGKTRISPENSHFLHQFWEMMTYIANTLIFLIVGIIIISYATFDSLELWITLALLYILLTLIRAISVFSLMPILSRIGTGITKSKASVVVWGGLRGAVSLSLALSIAQDVNIQAELREQILFLTAGIVFLTMLINGSTMEWLLHLLKLDRLPSAKEASVLKAQSEIDKRMREYLRTLIHNPFFDKVQLTTLVNRVEEESFEKEFSEKLTNKEQEVAFMRRLLEIERSDYWRQYEEGYIGRQAAATLSRSVESALDNDPLIAPRVYLNASLSVPTPPKWIHSLPLMGSSMKEWLISRLSLNYDIARGFVEAQDEMLKHIDTLKPNEKSAKHARELIEQNRSKALAFTRVVCKEHPELITILQKNSAQRLLINHERSLVWEMEHDGVLEIAEAQHLIENVDEELLNMRKNS</sequence>
<keyword evidence="2" id="KW-0813">Transport</keyword>
<dbReference type="GO" id="GO:0015386">
    <property type="term" value="F:potassium:proton antiporter activity"/>
    <property type="evidence" value="ECO:0007669"/>
    <property type="project" value="TreeGrafter"/>
</dbReference>
<evidence type="ECO:0000313" key="13">
    <source>
        <dbReference type="Proteomes" id="UP000671852"/>
    </source>
</evidence>
<dbReference type="PANTHER" id="PTHR10110">
    <property type="entry name" value="SODIUM/HYDROGEN EXCHANGER"/>
    <property type="match status" value="1"/>
</dbReference>
<feature type="transmembrane region" description="Helical" evidence="10">
    <location>
        <begin position="318"/>
        <end position="343"/>
    </location>
</feature>
<evidence type="ECO:0000256" key="6">
    <source>
        <dbReference type="ARBA" id="ARBA00023053"/>
    </source>
</evidence>
<evidence type="ECO:0000256" key="1">
    <source>
        <dbReference type="ARBA" id="ARBA00004651"/>
    </source>
</evidence>